<feature type="transmembrane region" description="Helical" evidence="6">
    <location>
        <begin position="80"/>
        <end position="98"/>
    </location>
</feature>
<feature type="transmembrane region" description="Helical" evidence="6">
    <location>
        <begin position="138"/>
        <end position="162"/>
    </location>
</feature>
<comment type="caution">
    <text evidence="8">The sequence shown here is derived from an EMBL/GenBank/DDBJ whole genome shotgun (WGS) entry which is preliminary data.</text>
</comment>
<dbReference type="RefSeq" id="WP_151530705.1">
    <property type="nucleotide sequence ID" value="NZ_JAOQNQ010000002.1"/>
</dbReference>
<comment type="subcellular location">
    <subcellularLocation>
        <location evidence="1">Cell membrane</location>
        <topology evidence="1">Multi-pass membrane protein</topology>
    </subcellularLocation>
</comment>
<feature type="transmembrane region" description="Helical" evidence="6">
    <location>
        <begin position="199"/>
        <end position="219"/>
    </location>
</feature>
<dbReference type="PANTHER" id="PTHR42718:SF9">
    <property type="entry name" value="MAJOR FACILITATOR SUPERFAMILY MULTIDRUG TRANSPORTER MFSC"/>
    <property type="match status" value="1"/>
</dbReference>
<proteinExistence type="predicted"/>
<protein>
    <submittedName>
        <fullName evidence="8">MFS transporter</fullName>
    </submittedName>
</protein>
<evidence type="ECO:0000256" key="1">
    <source>
        <dbReference type="ARBA" id="ARBA00004651"/>
    </source>
</evidence>
<feature type="transmembrane region" description="Helical" evidence="6">
    <location>
        <begin position="364"/>
        <end position="386"/>
    </location>
</feature>
<gene>
    <name evidence="8" type="ORF">BS297_01495</name>
</gene>
<dbReference type="EMBL" id="MRBO01000043">
    <property type="protein sequence ID" value="KAB2587167.1"/>
    <property type="molecule type" value="Genomic_DNA"/>
</dbReference>
<dbReference type="InterPro" id="IPR001958">
    <property type="entry name" value="Tet-R_TetA/multi-R_MdtG-like"/>
</dbReference>
<sequence length="486" mass="49214">MTDKTVRAKARTGWVVGVLSLSGVVVALQQTLVVPVLPAFATASGVSSSTASWLVTSTLLTGAVATPLIGRLADMFGKRAMMLVCLAVMIVGCMVAALSQSFWLLILGRSLQGFATALLPVGISIMRDVLPPEKLSGAVALMSATLGIGGMFGMPMAGVISAHWGLPALFWVTGGFGVVLIVVLPLVVPESTVKSRGRFDFLGATVLTLAMTALLLAVSKGTEWGWASPEVLVLIASGVVLLCGWIPWELHTPAPLVDLRTSLRAPILVSNVCAVLLGFAMFISALAATQELQLPVASADGLGLSAAEAGLAMMPGGVLMIGLAPVSSKVTRRWGAKATLASGAIVIAIGYVLRVLLAPTLVNIVIGAAVVSAGVAFSLAAMPTLITESAPIHQTASANGFNSLLRSVGTSTGSAVAAAVLASSTVVIGASAVPTLHSFAVLYWIGAGVSALAAAVTLAVKVERTGAVSLPELPIAAETDGATKIG</sequence>
<dbReference type="SUPFAM" id="SSF103473">
    <property type="entry name" value="MFS general substrate transporter"/>
    <property type="match status" value="1"/>
</dbReference>
<dbReference type="InterPro" id="IPR036259">
    <property type="entry name" value="MFS_trans_sf"/>
</dbReference>
<name>A0A5N5EAA2_RHOER</name>
<feature type="transmembrane region" description="Helical" evidence="6">
    <location>
        <begin position="407"/>
        <end position="429"/>
    </location>
</feature>
<dbReference type="InterPro" id="IPR020846">
    <property type="entry name" value="MFS_dom"/>
</dbReference>
<evidence type="ECO:0000256" key="6">
    <source>
        <dbReference type="SAM" id="Phobius"/>
    </source>
</evidence>
<keyword evidence="2" id="KW-0813">Transport</keyword>
<dbReference type="Pfam" id="PF07690">
    <property type="entry name" value="MFS_1"/>
    <property type="match status" value="1"/>
</dbReference>
<accession>A0A5N5EAA2</accession>
<dbReference type="GO" id="GO:0022857">
    <property type="term" value="F:transmembrane transporter activity"/>
    <property type="evidence" value="ECO:0007669"/>
    <property type="project" value="InterPro"/>
</dbReference>
<evidence type="ECO:0000256" key="4">
    <source>
        <dbReference type="ARBA" id="ARBA00022989"/>
    </source>
</evidence>
<dbReference type="InterPro" id="IPR011701">
    <property type="entry name" value="MFS"/>
</dbReference>
<evidence type="ECO:0000313" key="8">
    <source>
        <dbReference type="EMBL" id="KAB2587167.1"/>
    </source>
</evidence>
<feature type="transmembrane region" description="Helical" evidence="6">
    <location>
        <begin position="441"/>
        <end position="460"/>
    </location>
</feature>
<evidence type="ECO:0000256" key="5">
    <source>
        <dbReference type="ARBA" id="ARBA00023136"/>
    </source>
</evidence>
<keyword evidence="4 6" id="KW-1133">Transmembrane helix</keyword>
<keyword evidence="3 6" id="KW-0812">Transmembrane</keyword>
<feature type="transmembrane region" description="Helical" evidence="6">
    <location>
        <begin position="168"/>
        <end position="187"/>
    </location>
</feature>
<evidence type="ECO:0000256" key="2">
    <source>
        <dbReference type="ARBA" id="ARBA00022448"/>
    </source>
</evidence>
<feature type="transmembrane region" description="Helical" evidence="6">
    <location>
        <begin position="12"/>
        <end position="33"/>
    </location>
</feature>
<dbReference type="AlphaFoldDB" id="A0A5N5EAA2"/>
<feature type="domain" description="Major facilitator superfamily (MFS) profile" evidence="7">
    <location>
        <begin position="15"/>
        <end position="465"/>
    </location>
</feature>
<feature type="transmembrane region" description="Helical" evidence="6">
    <location>
        <begin position="231"/>
        <end position="248"/>
    </location>
</feature>
<dbReference type="GO" id="GO:0005886">
    <property type="term" value="C:plasma membrane"/>
    <property type="evidence" value="ECO:0007669"/>
    <property type="project" value="UniProtKB-SubCell"/>
</dbReference>
<dbReference type="PANTHER" id="PTHR42718">
    <property type="entry name" value="MAJOR FACILITATOR SUPERFAMILY MULTIDRUG TRANSPORTER MFSC"/>
    <property type="match status" value="1"/>
</dbReference>
<dbReference type="Proteomes" id="UP000325576">
    <property type="component" value="Unassembled WGS sequence"/>
</dbReference>
<evidence type="ECO:0000256" key="3">
    <source>
        <dbReference type="ARBA" id="ARBA00022692"/>
    </source>
</evidence>
<reference evidence="8 9" key="1">
    <citation type="journal article" date="2017" name="Poromechanics V (2013)">
        <title>Genomic Characterization of the Arsenic-Tolerant Actinobacterium, &lt;i&gt;Rhodococcus erythropolis&lt;/i&gt; S43.</title>
        <authorList>
            <person name="Retamal-Morales G."/>
            <person name="Mehnert M."/>
            <person name="Schwabe R."/>
            <person name="Tischler D."/>
            <person name="Schloemann M."/>
            <person name="Levican G.J."/>
        </authorList>
    </citation>
    <scope>NUCLEOTIDE SEQUENCE [LARGE SCALE GENOMIC DNA]</scope>
    <source>
        <strain evidence="8 9">S43</strain>
    </source>
</reference>
<keyword evidence="5 6" id="KW-0472">Membrane</keyword>
<feature type="transmembrane region" description="Helical" evidence="6">
    <location>
        <begin position="309"/>
        <end position="326"/>
    </location>
</feature>
<dbReference type="CDD" id="cd17504">
    <property type="entry name" value="MFS_MMR_MDR_like"/>
    <property type="match status" value="1"/>
</dbReference>
<evidence type="ECO:0000313" key="9">
    <source>
        <dbReference type="Proteomes" id="UP000325576"/>
    </source>
</evidence>
<evidence type="ECO:0000259" key="7">
    <source>
        <dbReference type="PROSITE" id="PS50850"/>
    </source>
</evidence>
<feature type="transmembrane region" description="Helical" evidence="6">
    <location>
        <begin position="53"/>
        <end position="73"/>
    </location>
</feature>
<feature type="transmembrane region" description="Helical" evidence="6">
    <location>
        <begin position="338"/>
        <end position="358"/>
    </location>
</feature>
<dbReference type="PROSITE" id="PS50850">
    <property type="entry name" value="MFS"/>
    <property type="match status" value="1"/>
</dbReference>
<dbReference type="PRINTS" id="PR01035">
    <property type="entry name" value="TCRTETA"/>
</dbReference>
<dbReference type="Gene3D" id="1.20.1250.20">
    <property type="entry name" value="MFS general substrate transporter like domains"/>
    <property type="match status" value="1"/>
</dbReference>
<organism evidence="8 9">
    <name type="scientific">Rhodococcus erythropolis</name>
    <name type="common">Arthrobacter picolinophilus</name>
    <dbReference type="NCBI Taxonomy" id="1833"/>
    <lineage>
        <taxon>Bacteria</taxon>
        <taxon>Bacillati</taxon>
        <taxon>Actinomycetota</taxon>
        <taxon>Actinomycetes</taxon>
        <taxon>Mycobacteriales</taxon>
        <taxon>Nocardiaceae</taxon>
        <taxon>Rhodococcus</taxon>
        <taxon>Rhodococcus erythropolis group</taxon>
    </lineage>
</organism>
<feature type="transmembrane region" description="Helical" evidence="6">
    <location>
        <begin position="268"/>
        <end position="289"/>
    </location>
</feature>